<feature type="domain" description="Outer membrane protein beta-barrel" evidence="1">
    <location>
        <begin position="48"/>
        <end position="191"/>
    </location>
</feature>
<evidence type="ECO:0000259" key="1">
    <source>
        <dbReference type="Pfam" id="PF13568"/>
    </source>
</evidence>
<reference key="2">
    <citation type="submission" date="2011-04" db="EMBL/GenBank/DDBJ databases">
        <title>Complete sequence of chromosome of Haliscomenobacter hydrossis DSM 1100.</title>
        <authorList>
            <consortium name="US DOE Joint Genome Institute (JGI-PGF)"/>
            <person name="Lucas S."/>
            <person name="Han J."/>
            <person name="Lapidus A."/>
            <person name="Bruce D."/>
            <person name="Goodwin L."/>
            <person name="Pitluck S."/>
            <person name="Peters L."/>
            <person name="Kyrpides N."/>
            <person name="Mavromatis K."/>
            <person name="Ivanova N."/>
            <person name="Ovchinnikova G."/>
            <person name="Pagani I."/>
            <person name="Daligault H."/>
            <person name="Detter J.C."/>
            <person name="Han C."/>
            <person name="Land M."/>
            <person name="Hauser L."/>
            <person name="Markowitz V."/>
            <person name="Cheng J.-F."/>
            <person name="Hugenholtz P."/>
            <person name="Woyke T."/>
            <person name="Wu D."/>
            <person name="Verbarg S."/>
            <person name="Frueling A."/>
            <person name="Brambilla E."/>
            <person name="Klenk H.-P."/>
            <person name="Eisen J.A."/>
        </authorList>
    </citation>
    <scope>NUCLEOTIDE SEQUENCE</scope>
    <source>
        <strain>DSM 1100</strain>
    </source>
</reference>
<evidence type="ECO:0000313" key="3">
    <source>
        <dbReference type="Proteomes" id="UP000008461"/>
    </source>
</evidence>
<dbReference type="RefSeq" id="WP_013763163.1">
    <property type="nucleotide sequence ID" value="NC_015510.1"/>
</dbReference>
<dbReference type="InterPro" id="IPR011250">
    <property type="entry name" value="OMP/PagP_B-barrel"/>
</dbReference>
<evidence type="ECO:0000313" key="2">
    <source>
        <dbReference type="EMBL" id="AEE48599.1"/>
    </source>
</evidence>
<dbReference type="EMBL" id="CP002691">
    <property type="protein sequence ID" value="AEE48599.1"/>
    <property type="molecule type" value="Genomic_DNA"/>
</dbReference>
<dbReference type="SUPFAM" id="SSF56925">
    <property type="entry name" value="OMPA-like"/>
    <property type="match status" value="1"/>
</dbReference>
<accession>F4L2N5</accession>
<dbReference type="Pfam" id="PF13568">
    <property type="entry name" value="OMP_b-brl_2"/>
    <property type="match status" value="1"/>
</dbReference>
<dbReference type="HOGENOM" id="CLU_1203467_0_0_10"/>
<dbReference type="InterPro" id="IPR025665">
    <property type="entry name" value="Beta-barrel_OMP_2"/>
</dbReference>
<dbReference type="OrthoDB" id="1113942at2"/>
<proteinExistence type="predicted"/>
<sequence>MKISPLFVLTLFSLPIWMYGQNHSALDVQFGGHRSGIILENPLLKDEYIEHNGFHVGLHYQRKIGQRWWLRTGGRFTELSYKTPEKLLRWGTDFDPDTGLPRIDTTRSKVQFFHNHRYIEIPLLARYFFTKTKLGLYAELGFSSSFYLNTRASNIQDGIRISETQKDSNPFHLAGLAALGLNYQFTDQWSLFFQPSIRHDITPTAGKTGDRYSNYFYSYGIDVGGRIALN</sequence>
<dbReference type="Gene3D" id="2.40.160.20">
    <property type="match status" value="1"/>
</dbReference>
<organism evidence="2 3">
    <name type="scientific">Haliscomenobacter hydrossis (strain ATCC 27775 / DSM 1100 / LMG 10767 / O)</name>
    <dbReference type="NCBI Taxonomy" id="760192"/>
    <lineage>
        <taxon>Bacteria</taxon>
        <taxon>Pseudomonadati</taxon>
        <taxon>Bacteroidota</taxon>
        <taxon>Saprospiria</taxon>
        <taxon>Saprospirales</taxon>
        <taxon>Haliscomenobacteraceae</taxon>
        <taxon>Haliscomenobacter</taxon>
    </lineage>
</organism>
<dbReference type="Proteomes" id="UP000008461">
    <property type="component" value="Chromosome"/>
</dbReference>
<dbReference type="KEGG" id="hhy:Halhy_0691"/>
<protein>
    <recommendedName>
        <fullName evidence="1">Outer membrane protein beta-barrel domain-containing protein</fullName>
    </recommendedName>
</protein>
<gene>
    <name evidence="2" type="ordered locus">Halhy_0691</name>
</gene>
<reference evidence="2 3" key="1">
    <citation type="journal article" date="2011" name="Stand. Genomic Sci.">
        <title>Complete genome sequence of Haliscomenobacter hydrossis type strain (O).</title>
        <authorList>
            <consortium name="US DOE Joint Genome Institute (JGI-PGF)"/>
            <person name="Daligault H."/>
            <person name="Lapidus A."/>
            <person name="Zeytun A."/>
            <person name="Nolan M."/>
            <person name="Lucas S."/>
            <person name="Del Rio T.G."/>
            <person name="Tice H."/>
            <person name="Cheng J.F."/>
            <person name="Tapia R."/>
            <person name="Han C."/>
            <person name="Goodwin L."/>
            <person name="Pitluck S."/>
            <person name="Liolios K."/>
            <person name="Pagani I."/>
            <person name="Ivanova N."/>
            <person name="Huntemann M."/>
            <person name="Mavromatis K."/>
            <person name="Mikhailova N."/>
            <person name="Pati A."/>
            <person name="Chen A."/>
            <person name="Palaniappan K."/>
            <person name="Land M."/>
            <person name="Hauser L."/>
            <person name="Brambilla E.M."/>
            <person name="Rohde M."/>
            <person name="Verbarg S."/>
            <person name="Goker M."/>
            <person name="Bristow J."/>
            <person name="Eisen J.A."/>
            <person name="Markowitz V."/>
            <person name="Hugenholtz P."/>
            <person name="Kyrpides N.C."/>
            <person name="Klenk H.P."/>
            <person name="Woyke T."/>
        </authorList>
    </citation>
    <scope>NUCLEOTIDE SEQUENCE [LARGE SCALE GENOMIC DNA]</scope>
    <source>
        <strain evidence="3">ATCC 27775 / DSM 1100 / LMG 10767 / O</strain>
    </source>
</reference>
<dbReference type="AlphaFoldDB" id="F4L2N5"/>
<name>F4L2N5_HALH1</name>
<keyword evidence="3" id="KW-1185">Reference proteome</keyword>